<feature type="transmembrane region" description="Helical" evidence="1">
    <location>
        <begin position="12"/>
        <end position="29"/>
    </location>
</feature>
<feature type="transmembrane region" description="Helical" evidence="1">
    <location>
        <begin position="87"/>
        <end position="108"/>
    </location>
</feature>
<reference evidence="2" key="2">
    <citation type="submission" date="2023-05" db="EMBL/GenBank/DDBJ databases">
        <authorList>
            <consortium name="Lawrence Berkeley National Laboratory"/>
            <person name="Steindorff A."/>
            <person name="Hensen N."/>
            <person name="Bonometti L."/>
            <person name="Westerberg I."/>
            <person name="Brannstrom I.O."/>
            <person name="Guillou S."/>
            <person name="Cros-Aarteil S."/>
            <person name="Calhoun S."/>
            <person name="Haridas S."/>
            <person name="Kuo A."/>
            <person name="Mondo S."/>
            <person name="Pangilinan J."/>
            <person name="Riley R."/>
            <person name="Labutti K."/>
            <person name="Andreopoulos B."/>
            <person name="Lipzen A."/>
            <person name="Chen C."/>
            <person name="Yanf M."/>
            <person name="Daum C."/>
            <person name="Ng V."/>
            <person name="Clum A."/>
            <person name="Ohm R."/>
            <person name="Martin F."/>
            <person name="Silar P."/>
            <person name="Natvig D."/>
            <person name="Lalanne C."/>
            <person name="Gautier V."/>
            <person name="Ament-Velasquez S.L."/>
            <person name="Kruys A."/>
            <person name="Hutchinson M.I."/>
            <person name="Powell A.J."/>
            <person name="Barry K."/>
            <person name="Miller A.N."/>
            <person name="Grigoriev I.V."/>
            <person name="Debuchy R."/>
            <person name="Gladieux P."/>
            <person name="Thoren M.H."/>
            <person name="Johannesson H."/>
        </authorList>
    </citation>
    <scope>NUCLEOTIDE SEQUENCE</scope>
    <source>
        <strain evidence="2">PSN309</strain>
    </source>
</reference>
<reference evidence="2" key="1">
    <citation type="journal article" date="2023" name="Mol. Phylogenet. Evol.">
        <title>Genome-scale phylogeny and comparative genomics of the fungal order Sordariales.</title>
        <authorList>
            <person name="Hensen N."/>
            <person name="Bonometti L."/>
            <person name="Westerberg I."/>
            <person name="Brannstrom I.O."/>
            <person name="Guillou S."/>
            <person name="Cros-Aarteil S."/>
            <person name="Calhoun S."/>
            <person name="Haridas S."/>
            <person name="Kuo A."/>
            <person name="Mondo S."/>
            <person name="Pangilinan J."/>
            <person name="Riley R."/>
            <person name="LaButti K."/>
            <person name="Andreopoulos B."/>
            <person name="Lipzen A."/>
            <person name="Chen C."/>
            <person name="Yan M."/>
            <person name="Daum C."/>
            <person name="Ng V."/>
            <person name="Clum A."/>
            <person name="Steindorff A."/>
            <person name="Ohm R.A."/>
            <person name="Martin F."/>
            <person name="Silar P."/>
            <person name="Natvig D.O."/>
            <person name="Lalanne C."/>
            <person name="Gautier V."/>
            <person name="Ament-Velasquez S.L."/>
            <person name="Kruys A."/>
            <person name="Hutchinson M.I."/>
            <person name="Powell A.J."/>
            <person name="Barry K."/>
            <person name="Miller A.N."/>
            <person name="Grigoriev I.V."/>
            <person name="Debuchy R."/>
            <person name="Gladieux P."/>
            <person name="Hiltunen Thoren M."/>
            <person name="Johannesson H."/>
        </authorList>
    </citation>
    <scope>NUCLEOTIDE SEQUENCE</scope>
    <source>
        <strain evidence="2">PSN309</strain>
    </source>
</reference>
<comment type="caution">
    <text evidence="2">The sequence shown here is derived from an EMBL/GenBank/DDBJ whole genome shotgun (WGS) entry which is preliminary data.</text>
</comment>
<gene>
    <name evidence="2" type="ORF">QBC35DRAFT_29347</name>
</gene>
<keyword evidence="3" id="KW-1185">Reference proteome</keyword>
<organism evidence="2 3">
    <name type="scientific">Podospora australis</name>
    <dbReference type="NCBI Taxonomy" id="1536484"/>
    <lineage>
        <taxon>Eukaryota</taxon>
        <taxon>Fungi</taxon>
        <taxon>Dikarya</taxon>
        <taxon>Ascomycota</taxon>
        <taxon>Pezizomycotina</taxon>
        <taxon>Sordariomycetes</taxon>
        <taxon>Sordariomycetidae</taxon>
        <taxon>Sordariales</taxon>
        <taxon>Podosporaceae</taxon>
        <taxon>Podospora</taxon>
    </lineage>
</organism>
<accession>A0AAN6WNJ5</accession>
<feature type="transmembrane region" description="Helical" evidence="1">
    <location>
        <begin position="260"/>
        <end position="280"/>
    </location>
</feature>
<feature type="transmembrane region" description="Helical" evidence="1">
    <location>
        <begin position="349"/>
        <end position="370"/>
    </location>
</feature>
<keyword evidence="1" id="KW-0812">Transmembrane</keyword>
<keyword evidence="1" id="KW-0472">Membrane</keyword>
<evidence type="ECO:0000313" key="2">
    <source>
        <dbReference type="EMBL" id="KAK4185129.1"/>
    </source>
</evidence>
<dbReference type="EMBL" id="MU864460">
    <property type="protein sequence ID" value="KAK4185129.1"/>
    <property type="molecule type" value="Genomic_DNA"/>
</dbReference>
<dbReference type="Proteomes" id="UP001302126">
    <property type="component" value="Unassembled WGS sequence"/>
</dbReference>
<evidence type="ECO:0000313" key="3">
    <source>
        <dbReference type="Proteomes" id="UP001302126"/>
    </source>
</evidence>
<protein>
    <submittedName>
        <fullName evidence="2">Uncharacterized protein</fullName>
    </submittedName>
</protein>
<dbReference type="AlphaFoldDB" id="A0AAN6WNJ5"/>
<feature type="transmembrane region" description="Helical" evidence="1">
    <location>
        <begin position="176"/>
        <end position="195"/>
    </location>
</feature>
<proteinExistence type="predicted"/>
<sequence length="380" mass="42381">MAYGFTRIVRRGLLAIPFLAIGHICTLMMNPDKMESTRLPMMNTGRISWDGGSIPILDTFYHNDFLDSTWKHLTVLFSPSALGYDPVSWWAGLSFSQNLGTLYAIWMVDSHRDGNKSSPASLPVIFTLFGNLIGAGTAGPWFFFLCFTFGNNWMTEKEKKPSTAATRGLNDTGARFMLPIMLLFHTFEISMGYFASTPETRHFFTWTWEFLPLWAGLTDALLSRLLRRARNSSSPSSSSSGLGCLVLKAHRIMPQIEIQVVFMALISGVTWAWMVFFAPYSLGEILLPPKVAHGSRWFDQEGLIAHSRLVMQVDNLCTFGASFLALGFELADLYAAGLLKSGTIFEMAAVFPIVVAMLGPGAGLVFAWIWKERHMKVPVE</sequence>
<name>A0AAN6WNJ5_9PEZI</name>
<feature type="transmembrane region" description="Helical" evidence="1">
    <location>
        <begin position="120"/>
        <end position="144"/>
    </location>
</feature>
<evidence type="ECO:0000256" key="1">
    <source>
        <dbReference type="SAM" id="Phobius"/>
    </source>
</evidence>
<keyword evidence="1" id="KW-1133">Transmembrane helix</keyword>